<dbReference type="PROSITE" id="PS51318">
    <property type="entry name" value="TAT"/>
    <property type="match status" value="1"/>
</dbReference>
<dbReference type="Pfam" id="PF00857">
    <property type="entry name" value="Isochorismatase"/>
    <property type="match status" value="1"/>
</dbReference>
<dbReference type="InterPro" id="IPR000868">
    <property type="entry name" value="Isochorismatase-like_dom"/>
</dbReference>
<dbReference type="PANTHER" id="PTHR43540">
    <property type="entry name" value="PEROXYUREIDOACRYLATE/UREIDOACRYLATE AMIDOHYDROLASE-RELATED"/>
    <property type="match status" value="1"/>
</dbReference>
<keyword evidence="1" id="KW-0378">Hydrolase</keyword>
<dbReference type="InterPro" id="IPR006311">
    <property type="entry name" value="TAT_signal"/>
</dbReference>
<evidence type="ECO:0000256" key="2">
    <source>
        <dbReference type="SAM" id="SignalP"/>
    </source>
</evidence>
<dbReference type="InterPro" id="IPR036380">
    <property type="entry name" value="Isochorismatase-like_sf"/>
</dbReference>
<organism evidence="4 5">
    <name type="scientific">Paraburkholderia unamae</name>
    <dbReference type="NCBI Taxonomy" id="219649"/>
    <lineage>
        <taxon>Bacteria</taxon>
        <taxon>Pseudomonadati</taxon>
        <taxon>Pseudomonadota</taxon>
        <taxon>Betaproteobacteria</taxon>
        <taxon>Burkholderiales</taxon>
        <taxon>Burkholderiaceae</taxon>
        <taxon>Paraburkholderia</taxon>
    </lineage>
</organism>
<dbReference type="Gene3D" id="3.40.50.850">
    <property type="entry name" value="Isochorismatase-like"/>
    <property type="match status" value="1"/>
</dbReference>
<gene>
    <name evidence="4" type="ORF">C7402_110220</name>
</gene>
<evidence type="ECO:0000256" key="1">
    <source>
        <dbReference type="ARBA" id="ARBA00022801"/>
    </source>
</evidence>
<dbReference type="RefSeq" id="WP_112171840.1">
    <property type="nucleotide sequence ID" value="NZ_QEOB01000010.1"/>
</dbReference>
<evidence type="ECO:0000313" key="5">
    <source>
        <dbReference type="Proteomes" id="UP000245712"/>
    </source>
</evidence>
<keyword evidence="2" id="KW-0732">Signal</keyword>
<comment type="caution">
    <text evidence="4">The sequence shown here is derived from an EMBL/GenBank/DDBJ whole genome shotgun (WGS) entry which is preliminary data.</text>
</comment>
<feature type="domain" description="Isochorismatase-like" evidence="3">
    <location>
        <begin position="85"/>
        <end position="253"/>
    </location>
</feature>
<feature type="chain" id="PRO_5047426871" evidence="2">
    <location>
        <begin position="31"/>
        <end position="263"/>
    </location>
</feature>
<reference evidence="4 5" key="1">
    <citation type="submission" date="2018-05" db="EMBL/GenBank/DDBJ databases">
        <title>Genomic Encyclopedia of Type Strains, Phase IV (KMG-V): Genome sequencing to study the core and pangenomes of soil and plant-associated prokaryotes.</title>
        <authorList>
            <person name="Whitman W."/>
        </authorList>
    </citation>
    <scope>NUCLEOTIDE SEQUENCE [LARGE SCALE GENOMIC DNA]</scope>
    <source>
        <strain evidence="4 5">SCZa-39</strain>
    </source>
</reference>
<keyword evidence="5" id="KW-1185">Reference proteome</keyword>
<feature type="signal peptide" evidence="2">
    <location>
        <begin position="1"/>
        <end position="30"/>
    </location>
</feature>
<dbReference type="SUPFAM" id="SSF52499">
    <property type="entry name" value="Isochorismatase-like hydrolases"/>
    <property type="match status" value="1"/>
</dbReference>
<name>A0ABX5KJL4_9BURK</name>
<dbReference type="InterPro" id="IPR050272">
    <property type="entry name" value="Isochorismatase-like_hydrls"/>
</dbReference>
<evidence type="ECO:0000313" key="4">
    <source>
        <dbReference type="EMBL" id="PVX81816.1"/>
    </source>
</evidence>
<proteinExistence type="predicted"/>
<protein>
    <submittedName>
        <fullName evidence="4">Nicotinamidase-related amidase</fullName>
    </submittedName>
</protein>
<evidence type="ECO:0000259" key="3">
    <source>
        <dbReference type="Pfam" id="PF00857"/>
    </source>
</evidence>
<accession>A0ABX5KJL4</accession>
<sequence>MADFFATRRKTLQGLALGAAALSGATSARAADTSSKTIGGIHAIPEMAPQWRELDLAEILSRPAAYCSVSQTKSVYDPGGLQSGEGHRQRGSLEATIKVVQAARKKKNFVSFNWIGYELFRQSYPQNDFDHAQFGTWTKGINWTKEQQARDNELVGELRALVRPGDNEFNERALQSAWIGTAMPLELTRKRVQVIVLTGIHLDWCIEGNTRIARDNGYLPIVIGDACGCQKPEQEPAAMERINNFFAPVISADTFVSYLNKAT</sequence>
<dbReference type="EMBL" id="QEOB01000010">
    <property type="protein sequence ID" value="PVX81816.1"/>
    <property type="molecule type" value="Genomic_DNA"/>
</dbReference>
<dbReference type="Proteomes" id="UP000245712">
    <property type="component" value="Unassembled WGS sequence"/>
</dbReference>